<feature type="transmembrane region" description="Helical" evidence="1">
    <location>
        <begin position="202"/>
        <end position="224"/>
    </location>
</feature>
<feature type="transmembrane region" description="Helical" evidence="1">
    <location>
        <begin position="366"/>
        <end position="391"/>
    </location>
</feature>
<name>A0A9D5K0H5_9BACT</name>
<feature type="transmembrane region" description="Helical" evidence="1">
    <location>
        <begin position="411"/>
        <end position="431"/>
    </location>
</feature>
<sequence length="665" mass="74968">MKHVGKHLAVLCLFTAVTVLFLFPLPLNLNQGLLAAQSGDPLLQIWVIQWNIHKLTTSLTNYFDANIFYPYPNTFAYHDHMFGVGLLGLPIYLLSHNPLLTYNCLLLISFVLSAYGMYLLCRDLTQNAHAALIAGLIFGFLPYRFAHLDHLNLLSIHWLPFCMLFLTRLFFLNSRKTAKIITLLALFWGCYLLQVLTSFNYLFMLTFALGIFILITLVVQWKILPKSNALHSPRKIGLFIVGVCLVGLLLLPFALPYFRAHREMGFQRTLQEAESLSARIQDYWVAPERNLLYGNITQTFKSQTSPFPREQILFPGILPLILTFIGIVGILGQSRFAATPRKSGLRTFLGSLRLHKQSSRIDVLRISYLSLLLIAGLLSLGPTLTLGGKSIPLPYRLLYQFVPGFNSMRVPARFGVLVFFAMAVLSAIGVAQFSEYAKRYLWAHNYRLKQLLTTTILAVIILLEYASVPGELSTYPATLETIPPVYQWLAGQPGQLRIAELPADTAKANFEYAYYSTFHWQRLINGRSAFIPTGTARLFAAMQHFPFPKTLTLLQTLGVHYVIWHADRTSQPLPENLPPGFQFSQSFGTDLVLTVPQAPALWENSGNFVEHALHVRYHTPAVMRPGNPVTLGLELQASSAPFCPLPYENFTLDLEWSTPAQLISE</sequence>
<comment type="caution">
    <text evidence="2">The sequence shown here is derived from an EMBL/GenBank/DDBJ whole genome shotgun (WGS) entry which is preliminary data.</text>
</comment>
<evidence type="ECO:0000313" key="3">
    <source>
        <dbReference type="Proteomes" id="UP000649604"/>
    </source>
</evidence>
<feature type="transmembrane region" description="Helical" evidence="1">
    <location>
        <begin position="151"/>
        <end position="171"/>
    </location>
</feature>
<proteinExistence type="predicted"/>
<feature type="transmembrane region" description="Helical" evidence="1">
    <location>
        <begin position="312"/>
        <end position="332"/>
    </location>
</feature>
<evidence type="ECO:0008006" key="4">
    <source>
        <dbReference type="Google" id="ProtNLM"/>
    </source>
</evidence>
<keyword evidence="1" id="KW-0812">Transmembrane</keyword>
<gene>
    <name evidence="2" type="ORF">GF339_22460</name>
</gene>
<dbReference type="Proteomes" id="UP000649604">
    <property type="component" value="Unassembled WGS sequence"/>
</dbReference>
<feature type="transmembrane region" description="Helical" evidence="1">
    <location>
        <begin position="128"/>
        <end position="145"/>
    </location>
</feature>
<keyword evidence="1" id="KW-0472">Membrane</keyword>
<feature type="transmembrane region" description="Helical" evidence="1">
    <location>
        <begin position="99"/>
        <end position="121"/>
    </location>
</feature>
<dbReference type="AlphaFoldDB" id="A0A9D5K0H5"/>
<feature type="transmembrane region" description="Helical" evidence="1">
    <location>
        <begin position="178"/>
        <end position="196"/>
    </location>
</feature>
<protein>
    <recommendedName>
        <fullName evidence="4">Glycosyltransferase RgtA/B/C/D-like domain-containing protein</fullName>
    </recommendedName>
</protein>
<evidence type="ECO:0000313" key="2">
    <source>
        <dbReference type="EMBL" id="MBD3327366.1"/>
    </source>
</evidence>
<accession>A0A9D5K0H5</accession>
<dbReference type="EMBL" id="WJJP01000725">
    <property type="protein sequence ID" value="MBD3327366.1"/>
    <property type="molecule type" value="Genomic_DNA"/>
</dbReference>
<feature type="non-terminal residue" evidence="2">
    <location>
        <position position="665"/>
    </location>
</feature>
<feature type="transmembrane region" description="Helical" evidence="1">
    <location>
        <begin position="236"/>
        <end position="258"/>
    </location>
</feature>
<reference evidence="2" key="1">
    <citation type="submission" date="2019-11" db="EMBL/GenBank/DDBJ databases">
        <title>Microbial mats filling the niche in hypersaline microbial mats.</title>
        <authorList>
            <person name="Wong H.L."/>
            <person name="Macleod F.I."/>
            <person name="White R.A. III"/>
            <person name="Burns B.P."/>
        </authorList>
    </citation>
    <scope>NUCLEOTIDE SEQUENCE</scope>
    <source>
        <strain evidence="2">Rbin_158</strain>
    </source>
</reference>
<evidence type="ECO:0000256" key="1">
    <source>
        <dbReference type="SAM" id="Phobius"/>
    </source>
</evidence>
<keyword evidence="1" id="KW-1133">Transmembrane helix</keyword>
<feature type="transmembrane region" description="Helical" evidence="1">
    <location>
        <begin position="451"/>
        <end position="468"/>
    </location>
</feature>
<organism evidence="2 3">
    <name type="scientific">candidate division KSB3 bacterium</name>
    <dbReference type="NCBI Taxonomy" id="2044937"/>
    <lineage>
        <taxon>Bacteria</taxon>
        <taxon>candidate division KSB3</taxon>
    </lineage>
</organism>